<organism evidence="2">
    <name type="scientific">Noctiluca scintillans</name>
    <name type="common">Sea sparkle</name>
    <name type="synonym">Red tide dinoflagellate</name>
    <dbReference type="NCBI Taxonomy" id="2966"/>
    <lineage>
        <taxon>Eukaryota</taxon>
        <taxon>Sar</taxon>
        <taxon>Alveolata</taxon>
        <taxon>Dinophyceae</taxon>
        <taxon>Noctilucales</taxon>
        <taxon>Noctilucaceae</taxon>
        <taxon>Noctiluca</taxon>
    </lineage>
</organism>
<feature type="region of interest" description="Disordered" evidence="1">
    <location>
        <begin position="89"/>
        <end position="108"/>
    </location>
</feature>
<proteinExistence type="predicted"/>
<feature type="region of interest" description="Disordered" evidence="1">
    <location>
        <begin position="33"/>
        <end position="58"/>
    </location>
</feature>
<evidence type="ECO:0000256" key="1">
    <source>
        <dbReference type="SAM" id="MobiDB-lite"/>
    </source>
</evidence>
<gene>
    <name evidence="2" type="ORF">NSCI0253_LOCUS10282</name>
</gene>
<reference evidence="2" key="1">
    <citation type="submission" date="2021-01" db="EMBL/GenBank/DDBJ databases">
        <authorList>
            <person name="Corre E."/>
            <person name="Pelletier E."/>
            <person name="Niang G."/>
            <person name="Scheremetjew M."/>
            <person name="Finn R."/>
            <person name="Kale V."/>
            <person name="Holt S."/>
            <person name="Cochrane G."/>
            <person name="Meng A."/>
            <person name="Brown T."/>
            <person name="Cohen L."/>
        </authorList>
    </citation>
    <scope>NUCLEOTIDE SEQUENCE</scope>
</reference>
<feature type="compositionally biased region" description="Low complexity" evidence="1">
    <location>
        <begin position="125"/>
        <end position="138"/>
    </location>
</feature>
<evidence type="ECO:0000313" key="2">
    <source>
        <dbReference type="EMBL" id="CAD8835934.1"/>
    </source>
</evidence>
<sequence length="411" mass="45576">MTVVLPMPLTPTLSFNGDDDVAFIRRRFSTGSNREVREKTRHSRRCSAPGMTGASEQNPVRLSMSFTAAEPTPVTSSPSLSGRERWQFSAPQDSPVSSITTSSTTSPAAPAEYRLSFYCEPRPPTSTKSSSTTSTVAPVPAPRRNSFTGYAPPAVSPTVSPRRSWGNFDRLVQPGDILFVRGTGGIQEIGTNGGYHGHVLVALSCPCCVRRHAPEARPLRAIWPLGANELWRVRTLECTRRVAGLHQSDLLVHIHPETRLMIAVGDISVDRKELGSMDDEPVEVWQSPRELRADLRIDLMRSVVADMYKVDGDWSFVTAARAWLMPAQFSNTDRSFLIEEMEACWNSNPICTSVIIVFWQRYICKLVKCGLMSADVVDLIMKFMPLKADRGLPDELLTTMRACGWTSQSRA</sequence>
<feature type="compositionally biased region" description="Low complexity" evidence="1">
    <location>
        <begin position="94"/>
        <end position="108"/>
    </location>
</feature>
<name>A0A7S1F117_NOCSC</name>
<dbReference type="EMBL" id="HBFQ01014879">
    <property type="protein sequence ID" value="CAD8835934.1"/>
    <property type="molecule type" value="Transcribed_RNA"/>
</dbReference>
<protein>
    <submittedName>
        <fullName evidence="2">Uncharacterized protein</fullName>
    </submittedName>
</protein>
<accession>A0A7S1F117</accession>
<dbReference type="AlphaFoldDB" id="A0A7S1F117"/>
<feature type="region of interest" description="Disordered" evidence="1">
    <location>
        <begin position="121"/>
        <end position="165"/>
    </location>
</feature>